<evidence type="ECO:0000256" key="1">
    <source>
        <dbReference type="ARBA" id="ARBA00004184"/>
    </source>
</evidence>
<dbReference type="VEuPathDB" id="FungiDB:P170DRAFT_406286"/>
<feature type="region of interest" description="Disordered" evidence="4">
    <location>
        <begin position="1"/>
        <end position="39"/>
    </location>
</feature>
<dbReference type="Gene3D" id="3.40.50.2000">
    <property type="entry name" value="Glycogen Phosphorylase B"/>
    <property type="match status" value="2"/>
</dbReference>
<dbReference type="SUPFAM" id="SSF53756">
    <property type="entry name" value="UDP-Glycosyltransferase/glycogen phosphorylase"/>
    <property type="match status" value="1"/>
</dbReference>
<dbReference type="STRING" id="1392250.A0A2I2GDD7"/>
<feature type="compositionally biased region" description="Basic and acidic residues" evidence="4">
    <location>
        <begin position="20"/>
        <end position="38"/>
    </location>
</feature>
<dbReference type="GO" id="GO:0005975">
    <property type="term" value="P:carbohydrate metabolic process"/>
    <property type="evidence" value="ECO:0007669"/>
    <property type="project" value="InterPro"/>
</dbReference>
<dbReference type="InterPro" id="IPR004276">
    <property type="entry name" value="GlycoTrans_28_N"/>
</dbReference>
<sequence>MSAQGIQSDDWPENVAHSQSAHEHGDRGQHGHTVRERGLNTGVRVMDDGRLDIKFRSHKPWLAKLLHHIEHRRPKEPLRQPSVVSTTDAPFPLRLNIVIQVVGSRGDIQPFLALGKRLHSCGHRVRLATHLAFRDDILAQGLEFFDIGGDPAELMAFMVKNPGLMPDMRTIRSGAIQQRRREMKAIFSGCWRSCYETGDGTGLHHVPDDPWSGTVDAENRPFVADAIIANPPSFAHMSCAEKLGVPLNMMFTMPWSATQAFPHPLANVRTQSTKPSAANFASYAIVEVMLWEGLGDLINRFRKRELGLDPLDALRAPSIASRLRIPYTYLWSPSLLPKPSDWPDTTDVVGFSTLPHESTYQPPDDLANFLKAGPPPIYIGFGSIVVDNPSKLTEIVFDAVRQTGQRALISKGWGNIGGDNPPDNVLLLGKCPHDWLFKHVSAVVHHGGAGTTATGLLLGRPTVIVPFFGDQPFWGSIVSRAGAGPAPVPYKQLTVEKLAEAIQVALKPETREKAEEIGGDMRKEDGVRDAVASFHSHLDVESLRCSICPDRVAVWFIRHSNIKLSPFAAAVLVETGLVKTSDVVLYRSKEYDTNRDPRGPLTAGAEVLYGIVTDLIAGVAGLPANMAEMFSHEPHDHHDEFRSDCKACGKSARKSTQSDSRSGTRSKGHSRGRSRAQSAPERHSQTASKTQSPTHSHSHSRSDSRSSSTSNSPASTEYNTADESNSNEETTRTSQSTPEPPSPSTRNNTTTTTNTNNTSETPNTTPEDQDQEQEDSNTDSDSDTITLGSELDLEKTLTRHQTTQENRSSTHEMLLETSYHMTKVAKHALDFAILLPHDLTLSLSKGFHNAPKLYHDRTVTETPRVMGVRSGFRAAGTEFTQGLYNGVTGLLTQPINGAKKTGPRGFIKGIGKGMGGVVFKPVAGFWGLAGYPLDGMHKSLRKSLSKSKTKEILKSRIAQGMEDMCLASTEERAMVIRRWEELVKAEKEMEREGENENGNATQNGNGNGVKKYKYRKNGMHGDDHADVSDGLRGLH</sequence>
<keyword evidence="2 7" id="KW-0808">Transferase</keyword>
<feature type="compositionally biased region" description="Basic and acidic residues" evidence="4">
    <location>
        <begin position="635"/>
        <end position="647"/>
    </location>
</feature>
<evidence type="ECO:0000256" key="4">
    <source>
        <dbReference type="SAM" id="MobiDB-lite"/>
    </source>
</evidence>
<name>A0A2I2GDD7_9EURO</name>
<dbReference type="FunFam" id="3.40.50.2000:FF:000009">
    <property type="entry name" value="Sterol 3-beta-glucosyltransferase UGT80A2"/>
    <property type="match status" value="1"/>
</dbReference>
<dbReference type="Proteomes" id="UP000234275">
    <property type="component" value="Unassembled WGS sequence"/>
</dbReference>
<dbReference type="CDD" id="cd03784">
    <property type="entry name" value="GT1_Gtf-like"/>
    <property type="match status" value="1"/>
</dbReference>
<dbReference type="GO" id="GO:0012505">
    <property type="term" value="C:endomembrane system"/>
    <property type="evidence" value="ECO:0007669"/>
    <property type="project" value="UniProtKB-SubCell"/>
</dbReference>
<feature type="compositionally biased region" description="Polar residues" evidence="4">
    <location>
        <begin position="654"/>
        <end position="663"/>
    </location>
</feature>
<dbReference type="InterPro" id="IPR050426">
    <property type="entry name" value="Glycosyltransferase_28"/>
</dbReference>
<evidence type="ECO:0000313" key="8">
    <source>
        <dbReference type="Proteomes" id="UP000234275"/>
    </source>
</evidence>
<comment type="subcellular location">
    <subcellularLocation>
        <location evidence="1">Endomembrane system</location>
        <topology evidence="1">Peripheral membrane protein</topology>
    </subcellularLocation>
</comment>
<gene>
    <name evidence="7" type="ORF">P170DRAFT_406286</name>
</gene>
<dbReference type="EMBL" id="MSFO01000003">
    <property type="protein sequence ID" value="PLB50851.1"/>
    <property type="molecule type" value="Genomic_DNA"/>
</dbReference>
<keyword evidence="8" id="KW-1185">Reference proteome</keyword>
<feature type="compositionally biased region" description="Acidic residues" evidence="4">
    <location>
        <begin position="767"/>
        <end position="782"/>
    </location>
</feature>
<dbReference type="RefSeq" id="XP_024706153.1">
    <property type="nucleotide sequence ID" value="XM_024846621.1"/>
</dbReference>
<dbReference type="InterPro" id="IPR002213">
    <property type="entry name" value="UDP_glucos_trans"/>
</dbReference>
<evidence type="ECO:0000313" key="7">
    <source>
        <dbReference type="EMBL" id="PLB50851.1"/>
    </source>
</evidence>
<dbReference type="GO" id="GO:0006629">
    <property type="term" value="P:lipid metabolic process"/>
    <property type="evidence" value="ECO:0007669"/>
    <property type="project" value="UniProtKB-KW"/>
</dbReference>
<evidence type="ECO:0000259" key="6">
    <source>
        <dbReference type="Pfam" id="PF06722"/>
    </source>
</evidence>
<feature type="region of interest" description="Disordered" evidence="4">
    <location>
        <begin position="987"/>
        <end position="1035"/>
    </location>
</feature>
<accession>A0A2I2GDD7</accession>
<feature type="compositionally biased region" description="Basic residues" evidence="4">
    <location>
        <begin position="664"/>
        <end position="674"/>
    </location>
</feature>
<dbReference type="Pfam" id="PF06722">
    <property type="entry name" value="EryCIII-like_C"/>
    <property type="match status" value="1"/>
</dbReference>
<comment type="caution">
    <text evidence="7">The sequence shown here is derived from an EMBL/GenBank/DDBJ whole genome shotgun (WGS) entry which is preliminary data.</text>
</comment>
<evidence type="ECO:0000256" key="3">
    <source>
        <dbReference type="ARBA" id="ARBA00023098"/>
    </source>
</evidence>
<evidence type="ECO:0000256" key="2">
    <source>
        <dbReference type="ARBA" id="ARBA00022679"/>
    </source>
</evidence>
<dbReference type="PANTHER" id="PTHR48050">
    <property type="entry name" value="STEROL 3-BETA-GLUCOSYLTRANSFERASE"/>
    <property type="match status" value="1"/>
</dbReference>
<dbReference type="OrthoDB" id="5835829at2759"/>
<feature type="region of interest" description="Disordered" evidence="4">
    <location>
        <begin position="635"/>
        <end position="811"/>
    </location>
</feature>
<feature type="domain" description="Glycosyltransferase family 28 N-terminal" evidence="5">
    <location>
        <begin position="97"/>
        <end position="162"/>
    </location>
</feature>
<feature type="compositionally biased region" description="Low complexity" evidence="4">
    <location>
        <begin position="705"/>
        <end position="716"/>
    </location>
</feature>
<organism evidence="7 8">
    <name type="scientific">Aspergillus steynii IBT 23096</name>
    <dbReference type="NCBI Taxonomy" id="1392250"/>
    <lineage>
        <taxon>Eukaryota</taxon>
        <taxon>Fungi</taxon>
        <taxon>Dikarya</taxon>
        <taxon>Ascomycota</taxon>
        <taxon>Pezizomycotina</taxon>
        <taxon>Eurotiomycetes</taxon>
        <taxon>Eurotiomycetidae</taxon>
        <taxon>Eurotiales</taxon>
        <taxon>Aspergillaceae</taxon>
        <taxon>Aspergillus</taxon>
        <taxon>Aspergillus subgen. Circumdati</taxon>
    </lineage>
</organism>
<dbReference type="FunFam" id="3.40.50.2000:FF:000100">
    <property type="entry name" value="Glycosyltransferase family 1 protein"/>
    <property type="match status" value="1"/>
</dbReference>
<dbReference type="InterPro" id="IPR010610">
    <property type="entry name" value="EryCIII-like_C"/>
</dbReference>
<feature type="compositionally biased region" description="Basic and acidic residues" evidence="4">
    <location>
        <begin position="1019"/>
        <end position="1029"/>
    </location>
</feature>
<dbReference type="GO" id="GO:0016906">
    <property type="term" value="F:sterol 3-beta-glucosyltransferase activity"/>
    <property type="evidence" value="ECO:0007669"/>
    <property type="project" value="UniProtKB-ARBA"/>
</dbReference>
<reference evidence="7 8" key="1">
    <citation type="submission" date="2016-12" db="EMBL/GenBank/DDBJ databases">
        <title>The genomes of Aspergillus section Nigri reveals drivers in fungal speciation.</title>
        <authorList>
            <consortium name="DOE Joint Genome Institute"/>
            <person name="Vesth T.C."/>
            <person name="Nybo J."/>
            <person name="Theobald S."/>
            <person name="Brandl J."/>
            <person name="Frisvad J.C."/>
            <person name="Nielsen K.F."/>
            <person name="Lyhne E.K."/>
            <person name="Kogle M.E."/>
            <person name="Kuo A."/>
            <person name="Riley R."/>
            <person name="Clum A."/>
            <person name="Nolan M."/>
            <person name="Lipzen A."/>
            <person name="Salamov A."/>
            <person name="Henrissat B."/>
            <person name="Wiebenga A."/>
            <person name="De Vries R.P."/>
            <person name="Grigoriev I.V."/>
            <person name="Mortensen U.H."/>
            <person name="Andersen M.R."/>
            <person name="Baker S.E."/>
        </authorList>
    </citation>
    <scope>NUCLEOTIDE SEQUENCE [LARGE SCALE GENOMIC DNA]</scope>
    <source>
        <strain evidence="7 8">IBT 23096</strain>
    </source>
</reference>
<dbReference type="AlphaFoldDB" id="A0A2I2GDD7"/>
<feature type="domain" description="Erythromycin biosynthesis protein CIII-like C-terminal" evidence="6">
    <location>
        <begin position="422"/>
        <end position="521"/>
    </location>
</feature>
<dbReference type="PANTHER" id="PTHR48050:SF13">
    <property type="entry name" value="STEROL 3-BETA-GLUCOSYLTRANSFERASE UGT80A2"/>
    <property type="match status" value="1"/>
</dbReference>
<dbReference type="Pfam" id="PF03033">
    <property type="entry name" value="Glyco_transf_28"/>
    <property type="match status" value="1"/>
</dbReference>
<dbReference type="GeneID" id="36554320"/>
<keyword evidence="3" id="KW-0443">Lipid metabolism</keyword>
<evidence type="ECO:0000259" key="5">
    <source>
        <dbReference type="Pfam" id="PF03033"/>
    </source>
</evidence>
<protein>
    <submittedName>
        <fullName evidence="7">UDP-Glycosyltransferase/glycogen phosphorylase</fullName>
    </submittedName>
</protein>
<proteinExistence type="predicted"/>
<feature type="compositionally biased region" description="Low complexity" evidence="4">
    <location>
        <begin position="744"/>
        <end position="766"/>
    </location>
</feature>